<dbReference type="RefSeq" id="WP_146387010.1">
    <property type="nucleotide sequence ID" value="NZ_VOHK01000003.1"/>
</dbReference>
<dbReference type="InterPro" id="IPR016040">
    <property type="entry name" value="NAD(P)-bd_dom"/>
</dbReference>
<dbReference type="Gene3D" id="3.40.50.720">
    <property type="entry name" value="NAD(P)-binding Rossmann-like Domain"/>
    <property type="match status" value="1"/>
</dbReference>
<evidence type="ECO:0000313" key="3">
    <source>
        <dbReference type="Proteomes" id="UP000319980"/>
    </source>
</evidence>
<gene>
    <name evidence="2" type="ORF">FQY83_08380</name>
</gene>
<protein>
    <submittedName>
        <fullName evidence="2">NAD(P)-dependent oxidoreductase</fullName>
    </submittedName>
</protein>
<feature type="domain" description="NAD(P)-binding" evidence="1">
    <location>
        <begin position="7"/>
        <end position="195"/>
    </location>
</feature>
<sequence length="211" mass="22156">MKLALFGATGSIGSRILDEALARGHDVVAIARDPARLPAREGFAAVAGDITAPATYRPAIEGIDAVVVSVSPRGGTTGAQLVALARDLQDLPADAAKRLFWVGGAGSLEVAPGVRAVDTPDFPAEYRAEALALAEVLDTLRGSDAGPDWTFVSPSFVIAPGERTGRYRLGGDAPLFDADGNSRISNEDFAVALLDRIEKDDARRRRITVGY</sequence>
<dbReference type="Proteomes" id="UP000319980">
    <property type="component" value="Unassembled WGS sequence"/>
</dbReference>
<dbReference type="InterPro" id="IPR051606">
    <property type="entry name" value="Polyketide_Oxido-like"/>
</dbReference>
<dbReference type="OrthoDB" id="7352421at2"/>
<reference evidence="2 3" key="1">
    <citation type="journal article" date="2008" name="Int. J. Syst. Evol. Microbiol.">
        <title>Luteimonas marina sp. nov., isolated from seawater.</title>
        <authorList>
            <person name="Baik K.S."/>
            <person name="Park S.C."/>
            <person name="Kim M.S."/>
            <person name="Kim E.M."/>
            <person name="Park C."/>
            <person name="Chun J."/>
            <person name="Seong C.N."/>
        </authorList>
    </citation>
    <scope>NUCLEOTIDE SEQUENCE [LARGE SCALE GENOMIC DNA]</scope>
    <source>
        <strain evidence="2 3">FR1330</strain>
    </source>
</reference>
<proteinExistence type="predicted"/>
<name>A0A5C5U7I4_9GAMM</name>
<dbReference type="Pfam" id="PF13460">
    <property type="entry name" value="NAD_binding_10"/>
    <property type="match status" value="1"/>
</dbReference>
<accession>A0A5C5U7I4</accession>
<dbReference type="PANTHER" id="PTHR43355">
    <property type="entry name" value="FLAVIN REDUCTASE (NADPH)"/>
    <property type="match status" value="1"/>
</dbReference>
<dbReference type="EMBL" id="VOHK01000003">
    <property type="protein sequence ID" value="TWT21360.1"/>
    <property type="molecule type" value="Genomic_DNA"/>
</dbReference>
<dbReference type="AlphaFoldDB" id="A0A5C5U7I4"/>
<dbReference type="GO" id="GO:0016646">
    <property type="term" value="F:oxidoreductase activity, acting on the CH-NH group of donors, NAD or NADP as acceptor"/>
    <property type="evidence" value="ECO:0007669"/>
    <property type="project" value="TreeGrafter"/>
</dbReference>
<dbReference type="SUPFAM" id="SSF51735">
    <property type="entry name" value="NAD(P)-binding Rossmann-fold domains"/>
    <property type="match status" value="1"/>
</dbReference>
<keyword evidence="3" id="KW-1185">Reference proteome</keyword>
<evidence type="ECO:0000313" key="2">
    <source>
        <dbReference type="EMBL" id="TWT21360.1"/>
    </source>
</evidence>
<organism evidence="2 3">
    <name type="scientific">Luteimonas marina</name>
    <dbReference type="NCBI Taxonomy" id="488485"/>
    <lineage>
        <taxon>Bacteria</taxon>
        <taxon>Pseudomonadati</taxon>
        <taxon>Pseudomonadota</taxon>
        <taxon>Gammaproteobacteria</taxon>
        <taxon>Lysobacterales</taxon>
        <taxon>Lysobacteraceae</taxon>
        <taxon>Luteimonas</taxon>
    </lineage>
</organism>
<dbReference type="PANTHER" id="PTHR43355:SF2">
    <property type="entry name" value="FLAVIN REDUCTASE (NADPH)"/>
    <property type="match status" value="1"/>
</dbReference>
<dbReference type="InterPro" id="IPR036291">
    <property type="entry name" value="NAD(P)-bd_dom_sf"/>
</dbReference>
<evidence type="ECO:0000259" key="1">
    <source>
        <dbReference type="Pfam" id="PF13460"/>
    </source>
</evidence>
<comment type="caution">
    <text evidence="2">The sequence shown here is derived from an EMBL/GenBank/DDBJ whole genome shotgun (WGS) entry which is preliminary data.</text>
</comment>